<evidence type="ECO:0000313" key="2">
    <source>
        <dbReference type="EMBL" id="KAA1075077.1"/>
    </source>
</evidence>
<accession>A0A5B0MD65</accession>
<comment type="caution">
    <text evidence="2">The sequence shown here is derived from an EMBL/GenBank/DDBJ whole genome shotgun (WGS) entry which is preliminary data.</text>
</comment>
<dbReference type="OrthoDB" id="2501995at2759"/>
<keyword evidence="1" id="KW-0256">Endoplasmic reticulum</keyword>
<evidence type="ECO:0000256" key="1">
    <source>
        <dbReference type="ARBA" id="ARBA00022824"/>
    </source>
</evidence>
<protein>
    <submittedName>
        <fullName evidence="2">Uncharacterized protein</fullName>
    </submittedName>
</protein>
<dbReference type="AlphaFoldDB" id="A0A5B0MD65"/>
<reference evidence="2 3" key="1">
    <citation type="submission" date="2019-05" db="EMBL/GenBank/DDBJ databases">
        <title>Emergence of the Ug99 lineage of the wheat stem rust pathogen through somatic hybridization.</title>
        <authorList>
            <person name="Li F."/>
            <person name="Upadhyaya N.M."/>
            <person name="Sperschneider J."/>
            <person name="Matny O."/>
            <person name="Nguyen-Phuc H."/>
            <person name="Mago R."/>
            <person name="Raley C."/>
            <person name="Miller M.E."/>
            <person name="Silverstein K.A.T."/>
            <person name="Henningsen E."/>
            <person name="Hirsch C.D."/>
            <person name="Visser B."/>
            <person name="Pretorius Z.A."/>
            <person name="Steffenson B.J."/>
            <person name="Schwessinger B."/>
            <person name="Dodds P.N."/>
            <person name="Figueroa M."/>
        </authorList>
    </citation>
    <scope>NUCLEOTIDE SEQUENCE [LARGE SCALE GENOMIC DNA]</scope>
    <source>
        <strain evidence="2">21-0</strain>
    </source>
</reference>
<dbReference type="GO" id="GO:0007005">
    <property type="term" value="P:mitochondrion organization"/>
    <property type="evidence" value="ECO:0007669"/>
    <property type="project" value="InterPro"/>
</dbReference>
<dbReference type="GO" id="GO:0015914">
    <property type="term" value="P:phospholipid transport"/>
    <property type="evidence" value="ECO:0007669"/>
    <property type="project" value="TreeGrafter"/>
</dbReference>
<dbReference type="EMBL" id="VSWC01000157">
    <property type="protein sequence ID" value="KAA1075077.1"/>
    <property type="molecule type" value="Genomic_DNA"/>
</dbReference>
<gene>
    <name evidence="2" type="ORF">PGT21_028248</name>
</gene>
<dbReference type="PANTHER" id="PTHR28204:SF1">
    <property type="entry name" value="MITOCHONDRIAL DISTRIBUTION AND MORPHOLOGY PROTEIN 12"/>
    <property type="match status" value="1"/>
</dbReference>
<name>A0A5B0MD65_PUCGR</name>
<organism evidence="2 3">
    <name type="scientific">Puccinia graminis f. sp. tritici</name>
    <dbReference type="NCBI Taxonomy" id="56615"/>
    <lineage>
        <taxon>Eukaryota</taxon>
        <taxon>Fungi</taxon>
        <taxon>Dikarya</taxon>
        <taxon>Basidiomycota</taxon>
        <taxon>Pucciniomycotina</taxon>
        <taxon>Pucciniomycetes</taxon>
        <taxon>Pucciniales</taxon>
        <taxon>Pucciniaceae</taxon>
        <taxon>Puccinia</taxon>
    </lineage>
</organism>
<dbReference type="InterPro" id="IPR027532">
    <property type="entry name" value="Mdm12"/>
</dbReference>
<dbReference type="PANTHER" id="PTHR28204">
    <property type="entry name" value="MITOCHONDRIAL DISTRIBUTION AND MORPHOLOGY PROTEIN 12"/>
    <property type="match status" value="1"/>
</dbReference>
<proteinExistence type="predicted"/>
<evidence type="ECO:0000313" key="3">
    <source>
        <dbReference type="Proteomes" id="UP000324748"/>
    </source>
</evidence>
<dbReference type="GO" id="GO:0032865">
    <property type="term" value="C:ERMES complex"/>
    <property type="evidence" value="ECO:0007669"/>
    <property type="project" value="InterPro"/>
</dbReference>
<keyword evidence="3" id="KW-1185">Reference proteome</keyword>
<dbReference type="GO" id="GO:1990456">
    <property type="term" value="P:mitochondrion-endoplasmic reticulum membrane tethering"/>
    <property type="evidence" value="ECO:0007669"/>
    <property type="project" value="TreeGrafter"/>
</dbReference>
<sequence length="221" mass="25268">MLTPRLSNTSIKVSSALPTIEKFNGYKIWQLLKAKFAGDNLTSKTTALKKFLAVDYDSFLSFLPLIQAANQKIVLSCLALDNQVKTILMIDKLPQEFHLFKTNISMNFETLPFDKVLKKLEDFAAQNQLNDSKKSLIPSEATMYTKLSDPKTVCPHCKRGFRACSHCFKGSHTEENCFQKHPEKHKLNSVASSAKQHSTHFTRYTQEDEEYLKQKYPNLNL</sequence>
<dbReference type="Proteomes" id="UP000324748">
    <property type="component" value="Unassembled WGS sequence"/>
</dbReference>